<sequence length="371" mass="39029">MSRLMYVIIFIVFLDTFIQLPIMTPYALGLGASAALAGFVVSMYSLTNIAGNIAGGIWIDRAGRRRVLLTGMAFVAVIVLLYPMAQNGWQLLGVRFLHGIAGGLMIPAAFALIGDRSTRGSRKVMAYAGAAIGLSAIAGPAAGGILASRGEYESVFFLTSALFVVSFLLVFFFVFEGEPAKRPNTGDSLISVIKNRLLLQACLAAFALMVSNGVLAFALPIRTGEFGLSTAITGILLSIYGITALIVFISPLNNIYQRFSPFPLVLTGLIFITFSMIILNLAAAASFLYAAMVVYGIGFAFIFPSMNQMAAEASGTESRGKAFGIFYACFSLGVVAGAAGAGLVTESTGLPFLSTAFFLIAAVVILAASKK</sequence>
<protein>
    <submittedName>
        <fullName evidence="9">MFS transporter</fullName>
    </submittedName>
</protein>
<feature type="transmembrane region" description="Helical" evidence="7">
    <location>
        <begin position="125"/>
        <end position="148"/>
    </location>
</feature>
<feature type="transmembrane region" description="Helical" evidence="7">
    <location>
        <begin position="287"/>
        <end position="304"/>
    </location>
</feature>
<dbReference type="GO" id="GO:0022857">
    <property type="term" value="F:transmembrane transporter activity"/>
    <property type="evidence" value="ECO:0007669"/>
    <property type="project" value="InterPro"/>
</dbReference>
<keyword evidence="3" id="KW-0813">Transport</keyword>
<feature type="transmembrane region" description="Helical" evidence="7">
    <location>
        <begin position="350"/>
        <end position="368"/>
    </location>
</feature>
<dbReference type="InterPro" id="IPR005829">
    <property type="entry name" value="Sugar_transporter_CS"/>
</dbReference>
<feature type="transmembrane region" description="Helical" evidence="7">
    <location>
        <begin position="154"/>
        <end position="176"/>
    </location>
</feature>
<evidence type="ECO:0000256" key="7">
    <source>
        <dbReference type="SAM" id="Phobius"/>
    </source>
</evidence>
<dbReference type="InterPro" id="IPR052714">
    <property type="entry name" value="MFS_Exporter"/>
</dbReference>
<evidence type="ECO:0000256" key="4">
    <source>
        <dbReference type="ARBA" id="ARBA00022692"/>
    </source>
</evidence>
<feature type="transmembrane region" description="Helical" evidence="7">
    <location>
        <begin position="325"/>
        <end position="344"/>
    </location>
</feature>
<feature type="transmembrane region" description="Helical" evidence="7">
    <location>
        <begin position="197"/>
        <end position="219"/>
    </location>
</feature>
<feature type="domain" description="Major facilitator superfamily (MFS) profile" evidence="8">
    <location>
        <begin position="1"/>
        <end position="371"/>
    </location>
</feature>
<evidence type="ECO:0000256" key="5">
    <source>
        <dbReference type="ARBA" id="ARBA00022989"/>
    </source>
</evidence>
<accession>A0A2T4U214</accession>
<dbReference type="PANTHER" id="PTHR23531">
    <property type="entry name" value="QUINOLENE RESISTANCE PROTEIN NORA"/>
    <property type="match status" value="1"/>
</dbReference>
<dbReference type="Proteomes" id="UP000240509">
    <property type="component" value="Unassembled WGS sequence"/>
</dbReference>
<evidence type="ECO:0000313" key="9">
    <source>
        <dbReference type="EMBL" id="PTL37438.1"/>
    </source>
</evidence>
<dbReference type="PRINTS" id="PR01035">
    <property type="entry name" value="TCRTETA"/>
</dbReference>
<comment type="subcellular location">
    <subcellularLocation>
        <location evidence="1">Cell membrane</location>
        <topology evidence="1">Multi-pass membrane protein</topology>
    </subcellularLocation>
</comment>
<keyword evidence="4 7" id="KW-0812">Transmembrane</keyword>
<comment type="caution">
    <text evidence="9">The sequence shown here is derived from an EMBL/GenBank/DDBJ whole genome shotgun (WGS) entry which is preliminary data.</text>
</comment>
<reference evidence="9 10" key="1">
    <citation type="submission" date="2018-03" db="EMBL/GenBank/DDBJ databases">
        <title>Alkalicoccus saliphilus sp. nov., isolated from a mineral pool.</title>
        <authorList>
            <person name="Zhao B."/>
        </authorList>
    </citation>
    <scope>NUCLEOTIDE SEQUENCE [LARGE SCALE GENOMIC DNA]</scope>
    <source>
        <strain evidence="9 10">6AG</strain>
    </source>
</reference>
<keyword evidence="5 7" id="KW-1133">Transmembrane helix</keyword>
<dbReference type="PROSITE" id="PS50850">
    <property type="entry name" value="MFS"/>
    <property type="match status" value="1"/>
</dbReference>
<evidence type="ECO:0000256" key="3">
    <source>
        <dbReference type="ARBA" id="ARBA00022448"/>
    </source>
</evidence>
<dbReference type="PROSITE" id="PS00216">
    <property type="entry name" value="SUGAR_TRANSPORT_1"/>
    <property type="match status" value="1"/>
</dbReference>
<evidence type="ECO:0000256" key="1">
    <source>
        <dbReference type="ARBA" id="ARBA00004651"/>
    </source>
</evidence>
<evidence type="ECO:0000313" key="10">
    <source>
        <dbReference type="Proteomes" id="UP000240509"/>
    </source>
</evidence>
<comment type="similarity">
    <text evidence="2">Belongs to the major facilitator superfamily. TCR/Tet family.</text>
</comment>
<feature type="transmembrane region" description="Helical" evidence="7">
    <location>
        <begin position="91"/>
        <end position="113"/>
    </location>
</feature>
<dbReference type="GO" id="GO:0005886">
    <property type="term" value="C:plasma membrane"/>
    <property type="evidence" value="ECO:0007669"/>
    <property type="project" value="UniProtKB-SubCell"/>
</dbReference>
<dbReference type="OrthoDB" id="9793283at2"/>
<evidence type="ECO:0000259" key="8">
    <source>
        <dbReference type="PROSITE" id="PS50850"/>
    </source>
</evidence>
<keyword evidence="6 7" id="KW-0472">Membrane</keyword>
<proteinExistence type="inferred from homology"/>
<feature type="transmembrane region" description="Helical" evidence="7">
    <location>
        <begin position="231"/>
        <end position="250"/>
    </location>
</feature>
<dbReference type="Gene3D" id="1.20.1250.20">
    <property type="entry name" value="MFS general substrate transporter like domains"/>
    <property type="match status" value="1"/>
</dbReference>
<keyword evidence="10" id="KW-1185">Reference proteome</keyword>
<dbReference type="Pfam" id="PF07690">
    <property type="entry name" value="MFS_1"/>
    <property type="match status" value="1"/>
</dbReference>
<name>A0A2T4U214_9BACI</name>
<dbReference type="SUPFAM" id="SSF103473">
    <property type="entry name" value="MFS general substrate transporter"/>
    <property type="match status" value="1"/>
</dbReference>
<gene>
    <name evidence="9" type="ORF">C6Y45_16445</name>
</gene>
<dbReference type="InterPro" id="IPR036259">
    <property type="entry name" value="MFS_trans_sf"/>
</dbReference>
<evidence type="ECO:0000256" key="6">
    <source>
        <dbReference type="ARBA" id="ARBA00023136"/>
    </source>
</evidence>
<dbReference type="RefSeq" id="WP_107586314.1">
    <property type="nucleotide sequence ID" value="NZ_PZJJ01000051.1"/>
</dbReference>
<evidence type="ECO:0000256" key="2">
    <source>
        <dbReference type="ARBA" id="ARBA00007520"/>
    </source>
</evidence>
<feature type="transmembrane region" description="Helical" evidence="7">
    <location>
        <begin position="34"/>
        <end position="55"/>
    </location>
</feature>
<feature type="transmembrane region" description="Helical" evidence="7">
    <location>
        <begin position="67"/>
        <end position="85"/>
    </location>
</feature>
<dbReference type="CDD" id="cd17325">
    <property type="entry name" value="MFS_MdtG_SLC18_like"/>
    <property type="match status" value="1"/>
</dbReference>
<feature type="transmembrane region" description="Helical" evidence="7">
    <location>
        <begin position="262"/>
        <end position="281"/>
    </location>
</feature>
<dbReference type="AlphaFoldDB" id="A0A2T4U214"/>
<dbReference type="EMBL" id="PZJJ01000051">
    <property type="protein sequence ID" value="PTL37438.1"/>
    <property type="molecule type" value="Genomic_DNA"/>
</dbReference>
<dbReference type="InterPro" id="IPR020846">
    <property type="entry name" value="MFS_dom"/>
</dbReference>
<feature type="transmembrane region" description="Helical" evidence="7">
    <location>
        <begin position="7"/>
        <end position="28"/>
    </location>
</feature>
<dbReference type="InterPro" id="IPR001958">
    <property type="entry name" value="Tet-R_TetA/multi-R_MdtG-like"/>
</dbReference>
<organism evidence="9 10">
    <name type="scientific">Alkalicoccus saliphilus</name>
    <dbReference type="NCBI Taxonomy" id="200989"/>
    <lineage>
        <taxon>Bacteria</taxon>
        <taxon>Bacillati</taxon>
        <taxon>Bacillota</taxon>
        <taxon>Bacilli</taxon>
        <taxon>Bacillales</taxon>
        <taxon>Bacillaceae</taxon>
        <taxon>Alkalicoccus</taxon>
    </lineage>
</organism>
<dbReference type="PANTHER" id="PTHR23531:SF1">
    <property type="entry name" value="QUINOLENE RESISTANCE PROTEIN NORA"/>
    <property type="match status" value="1"/>
</dbReference>
<dbReference type="InterPro" id="IPR011701">
    <property type="entry name" value="MFS"/>
</dbReference>